<keyword evidence="4" id="KW-1003">Cell membrane</keyword>
<evidence type="ECO:0000256" key="5">
    <source>
        <dbReference type="ARBA" id="ARBA00022692"/>
    </source>
</evidence>
<evidence type="ECO:0000256" key="1">
    <source>
        <dbReference type="ARBA" id="ARBA00004651"/>
    </source>
</evidence>
<dbReference type="Pfam" id="PF01544">
    <property type="entry name" value="CorA"/>
    <property type="match status" value="1"/>
</dbReference>
<dbReference type="GO" id="GO:0005886">
    <property type="term" value="C:plasma membrane"/>
    <property type="evidence" value="ECO:0007669"/>
    <property type="project" value="UniProtKB-SubCell"/>
</dbReference>
<feature type="region of interest" description="Disordered" evidence="8">
    <location>
        <begin position="203"/>
        <end position="254"/>
    </location>
</feature>
<dbReference type="InterPro" id="IPR045863">
    <property type="entry name" value="CorA_TM1_TM2"/>
</dbReference>
<feature type="compositionally biased region" description="Polar residues" evidence="8">
    <location>
        <begin position="210"/>
        <end position="223"/>
    </location>
</feature>
<comment type="caution">
    <text evidence="10">The sequence shown here is derived from an EMBL/GenBank/DDBJ whole genome shotgun (WGS) entry which is preliminary data.</text>
</comment>
<evidence type="ECO:0000256" key="6">
    <source>
        <dbReference type="ARBA" id="ARBA00022989"/>
    </source>
</evidence>
<dbReference type="SUPFAM" id="SSF143865">
    <property type="entry name" value="CorA soluble domain-like"/>
    <property type="match status" value="1"/>
</dbReference>
<dbReference type="Gene3D" id="1.20.58.340">
    <property type="entry name" value="Magnesium transport protein CorA, transmembrane region"/>
    <property type="match status" value="1"/>
</dbReference>
<dbReference type="GO" id="GO:0050897">
    <property type="term" value="F:cobalt ion binding"/>
    <property type="evidence" value="ECO:0007669"/>
    <property type="project" value="TreeGrafter"/>
</dbReference>
<dbReference type="GO" id="GO:0000287">
    <property type="term" value="F:magnesium ion binding"/>
    <property type="evidence" value="ECO:0007669"/>
    <property type="project" value="TreeGrafter"/>
</dbReference>
<evidence type="ECO:0000256" key="7">
    <source>
        <dbReference type="ARBA" id="ARBA00023136"/>
    </source>
</evidence>
<dbReference type="PANTHER" id="PTHR46494:SF1">
    <property type="entry name" value="CORA FAMILY METAL ION TRANSPORTER (EUROFUNG)"/>
    <property type="match status" value="1"/>
</dbReference>
<name>A0AAV9X1V7_9PEZI</name>
<evidence type="ECO:0000313" key="10">
    <source>
        <dbReference type="EMBL" id="KAK6530474.1"/>
    </source>
</evidence>
<gene>
    <name evidence="10" type="ORF">TWF694_003826</name>
</gene>
<dbReference type="PANTHER" id="PTHR46494">
    <property type="entry name" value="CORA FAMILY METAL ION TRANSPORTER (EUROFUNG)"/>
    <property type="match status" value="1"/>
</dbReference>
<keyword evidence="3" id="KW-0813">Transport</keyword>
<dbReference type="GO" id="GO:0015087">
    <property type="term" value="F:cobalt ion transmembrane transporter activity"/>
    <property type="evidence" value="ECO:0007669"/>
    <property type="project" value="TreeGrafter"/>
</dbReference>
<proteinExistence type="inferred from homology"/>
<evidence type="ECO:0000256" key="8">
    <source>
        <dbReference type="SAM" id="MobiDB-lite"/>
    </source>
</evidence>
<reference evidence="10 11" key="1">
    <citation type="submission" date="2019-10" db="EMBL/GenBank/DDBJ databases">
        <authorList>
            <person name="Palmer J.M."/>
        </authorList>
    </citation>
    <scope>NUCLEOTIDE SEQUENCE [LARGE SCALE GENOMIC DNA]</scope>
    <source>
        <strain evidence="10 11">TWF694</strain>
    </source>
</reference>
<keyword evidence="11" id="KW-1185">Reference proteome</keyword>
<dbReference type="GO" id="GO:0015095">
    <property type="term" value="F:magnesium ion transmembrane transporter activity"/>
    <property type="evidence" value="ECO:0007669"/>
    <property type="project" value="TreeGrafter"/>
</dbReference>
<dbReference type="InterPro" id="IPR002523">
    <property type="entry name" value="MgTranspt_CorA/ZnTranspt_ZntB"/>
</dbReference>
<keyword evidence="7 9" id="KW-0472">Membrane</keyword>
<dbReference type="AlphaFoldDB" id="A0AAV9X1V7"/>
<feature type="transmembrane region" description="Helical" evidence="9">
    <location>
        <begin position="545"/>
        <end position="565"/>
    </location>
</feature>
<comment type="subcellular location">
    <subcellularLocation>
        <location evidence="1">Cell membrane</location>
        <topology evidence="1">Multi-pass membrane protein</topology>
    </subcellularLocation>
</comment>
<sequence length="587" mass="68012">MNNETPRMNQGCNEDYYQSYGLNFQSLDEPDVLKLANERLSDHRCRNMVVDFGYKTAHIGLDFKDDQVGAIKESWTRIGESPSPPKARWIAIFDAYEQRALVNTLLANYGISARTRASMTSPRGKGNLEIVRKMWHWSSFEYDEKFLILGINTLHNIALLEDDSAKNREMYGFEEETFTGNSPAQTPWYKRFFSKPPLKHPINELPLASHPQNNNLDSRQSSLPRLPITDSKRQRVSQYAQKKFHRDNQSQGLRANKEYSLDQAHDIFDNAEDFNGEHYHPRMLRLWIWLIKLDDNTVITLHEPFPPFRQDIATYDKIHHTTASVRRNIRMILKCLSAAGMPNIDSSDAYNPELAMETGALIVRETPDQACDLLFYYLFDDWYSTWGLTVDRAHPYTNKLSQMKNENPQLYHIDELHDIVRRLSTLKRVYQSYELVLNRLLEENKHLPSAPEKKFGPLALTRFARLKHRITYLAIGEISECEKEAEGLISLTFNRLNFREVQAVEKLSLLSITLVKFTIIFLPLSLIMAYFSMDVEGITGKYKAVHFWGAAAVAVFLTTIFLLCIDKLNKILRGTKKARSARNMKRD</sequence>
<dbReference type="SUPFAM" id="SSF144083">
    <property type="entry name" value="Magnesium transport protein CorA, transmembrane region"/>
    <property type="match status" value="1"/>
</dbReference>
<comment type="similarity">
    <text evidence="2">Belongs to the CorA metal ion transporter (MIT) (TC 1.A.35) family.</text>
</comment>
<dbReference type="EMBL" id="JAVHJO010000013">
    <property type="protein sequence ID" value="KAK6530474.1"/>
    <property type="molecule type" value="Genomic_DNA"/>
</dbReference>
<organism evidence="10 11">
    <name type="scientific">Orbilia ellipsospora</name>
    <dbReference type="NCBI Taxonomy" id="2528407"/>
    <lineage>
        <taxon>Eukaryota</taxon>
        <taxon>Fungi</taxon>
        <taxon>Dikarya</taxon>
        <taxon>Ascomycota</taxon>
        <taxon>Pezizomycotina</taxon>
        <taxon>Orbiliomycetes</taxon>
        <taxon>Orbiliales</taxon>
        <taxon>Orbiliaceae</taxon>
        <taxon>Orbilia</taxon>
    </lineage>
</organism>
<protein>
    <submittedName>
        <fullName evidence="10">Uncharacterized protein</fullName>
    </submittedName>
</protein>
<accession>A0AAV9X1V7</accession>
<evidence type="ECO:0000313" key="11">
    <source>
        <dbReference type="Proteomes" id="UP001365542"/>
    </source>
</evidence>
<evidence type="ECO:0000256" key="2">
    <source>
        <dbReference type="ARBA" id="ARBA00009765"/>
    </source>
</evidence>
<evidence type="ECO:0000256" key="3">
    <source>
        <dbReference type="ARBA" id="ARBA00022448"/>
    </source>
</evidence>
<evidence type="ECO:0000256" key="9">
    <source>
        <dbReference type="SAM" id="Phobius"/>
    </source>
</evidence>
<dbReference type="Proteomes" id="UP001365542">
    <property type="component" value="Unassembled WGS sequence"/>
</dbReference>
<keyword evidence="6 9" id="KW-1133">Transmembrane helix</keyword>
<evidence type="ECO:0000256" key="4">
    <source>
        <dbReference type="ARBA" id="ARBA00022475"/>
    </source>
</evidence>
<feature type="transmembrane region" description="Helical" evidence="9">
    <location>
        <begin position="507"/>
        <end position="533"/>
    </location>
</feature>
<dbReference type="InterPro" id="IPR045861">
    <property type="entry name" value="CorA_cytoplasmic_dom"/>
</dbReference>
<keyword evidence="5 9" id="KW-0812">Transmembrane</keyword>